<dbReference type="VEuPathDB" id="GiardiaDB:GL50581_3021"/>
<evidence type="ECO:0000313" key="2">
    <source>
        <dbReference type="Proteomes" id="UP000018320"/>
    </source>
</evidence>
<gene>
    <name evidence="1" type="ORF">DHA2_153709</name>
</gene>
<dbReference type="EMBL" id="AHGT01000151">
    <property type="protein sequence ID" value="ESU34785.1"/>
    <property type="molecule type" value="Genomic_DNA"/>
</dbReference>
<dbReference type="VEuPathDB" id="GiardiaDB:QR46_0110"/>
<sequence>MFVKLKRLFRMWRSASGICGTDFFRLSHGAPKFIESLFTLIKQLCIMRAAPTSKEHGQAASPRLELEDLLLQCKRAASRTPMNNTLGRSNGHSRSLFESRNSMYNSLKPLVSRIIDEPNPSLAFTHRICTSDITLPIQSAVSEAGVEESRDCISSSLVSHKPSIGACAPSLLPDGAISSGLGSIVSSPIQMRAAQRHSPSLRASSPLVLAKPMTCSVSSQLREQKTPMPTAISLIDCCGTSTAQPDTTLRLSSLLSQRQEDSGPRASMPGLPGTNSPALFYVLRLIICQHHAKIIRARVDSQGYYLLVLNSSHSLLGLVQKLSSGALAKVWGKAFEIDKFATCARGKTLCDSMVKSYMVLCDGVIYLEDPPVQYTNHTVGLVI</sequence>
<reference evidence="1 2" key="2">
    <citation type="journal article" date="2013" name="Genome Biol. Evol.">
        <title>Genome sequencing of Giardia lamblia genotypes A2 and B isolates (DH and GS) and comparative analysis with the genomes of genotypes A1 and E (WB and Pig).</title>
        <authorList>
            <person name="Adam R.D."/>
            <person name="Dahlstrom E.W."/>
            <person name="Martens C.A."/>
            <person name="Bruno D.P."/>
            <person name="Barbian K.D."/>
            <person name="Ricklefs S.M."/>
            <person name="Hernandez M.M."/>
            <person name="Narla N.P."/>
            <person name="Patel R.B."/>
            <person name="Porcella S.F."/>
            <person name="Nash T.E."/>
        </authorList>
    </citation>
    <scope>NUCLEOTIDE SEQUENCE [LARGE SCALE GENOMIC DNA]</scope>
    <source>
        <strain evidence="1 2">DH</strain>
    </source>
</reference>
<accession>V6TD96</accession>
<dbReference type="VEuPathDB" id="GiardiaDB:DHA2_153709"/>
<dbReference type="AlphaFoldDB" id="V6TD96"/>
<dbReference type="Proteomes" id="UP000018320">
    <property type="component" value="Unassembled WGS sequence"/>
</dbReference>
<name>V6TD96_GIAIN</name>
<reference evidence="2" key="1">
    <citation type="submission" date="2012-02" db="EMBL/GenBank/DDBJ databases">
        <title>Genome sequencing of Giardia lamblia Genotypes A2 and B isolates (DH and GS) and comparative analysis with the genomes of Genotypes A1 and E (WB and Pig).</title>
        <authorList>
            <person name="Adam R."/>
            <person name="Dahlstrom E."/>
            <person name="Martens C."/>
            <person name="Bruno D."/>
            <person name="Barbian K."/>
            <person name="Porcella S.F."/>
            <person name="Nash T."/>
        </authorList>
    </citation>
    <scope>NUCLEOTIDE SEQUENCE</scope>
    <source>
        <strain evidence="2">DH</strain>
    </source>
</reference>
<organism evidence="1 2">
    <name type="scientific">Giardia intestinalis</name>
    <name type="common">Giardia lamblia</name>
    <dbReference type="NCBI Taxonomy" id="5741"/>
    <lineage>
        <taxon>Eukaryota</taxon>
        <taxon>Metamonada</taxon>
        <taxon>Diplomonadida</taxon>
        <taxon>Hexamitidae</taxon>
        <taxon>Giardiinae</taxon>
        <taxon>Giardia</taxon>
    </lineage>
</organism>
<protein>
    <submittedName>
        <fullName evidence="1">Uncharacterized protein</fullName>
    </submittedName>
</protein>
<evidence type="ECO:0000313" key="1">
    <source>
        <dbReference type="EMBL" id="ESU34785.1"/>
    </source>
</evidence>
<comment type="caution">
    <text evidence="1">The sequence shown here is derived from an EMBL/GenBank/DDBJ whole genome shotgun (WGS) entry which is preliminary data.</text>
</comment>
<dbReference type="VEuPathDB" id="GiardiaDB:GL50803_0015556"/>
<proteinExistence type="predicted"/>